<organism evidence="2 3">
    <name type="scientific">Hypocrea jecorina (strain ATCC 56765 / BCRC 32924 / NRRL 11460 / Rut C-30)</name>
    <name type="common">Trichoderma reesei</name>
    <dbReference type="NCBI Taxonomy" id="1344414"/>
    <lineage>
        <taxon>Eukaryota</taxon>
        <taxon>Fungi</taxon>
        <taxon>Dikarya</taxon>
        <taxon>Ascomycota</taxon>
        <taxon>Pezizomycotina</taxon>
        <taxon>Sordariomycetes</taxon>
        <taxon>Hypocreomycetidae</taxon>
        <taxon>Hypocreales</taxon>
        <taxon>Hypocreaceae</taxon>
        <taxon>Trichoderma</taxon>
    </lineage>
</organism>
<dbReference type="Proteomes" id="UP000024376">
    <property type="component" value="Unassembled WGS sequence"/>
</dbReference>
<proteinExistence type="predicted"/>
<feature type="region of interest" description="Disordered" evidence="1">
    <location>
        <begin position="487"/>
        <end position="512"/>
    </location>
</feature>
<evidence type="ECO:0000313" key="3">
    <source>
        <dbReference type="Proteomes" id="UP000024376"/>
    </source>
</evidence>
<evidence type="ECO:0000256" key="1">
    <source>
        <dbReference type="SAM" id="MobiDB-lite"/>
    </source>
</evidence>
<name>A0A024SHB7_HYPJR</name>
<protein>
    <submittedName>
        <fullName evidence="2">Uncharacterized protein</fullName>
    </submittedName>
</protein>
<reference evidence="3" key="1">
    <citation type="journal article" date="2013" name="Ind. Biotechnol.">
        <title>Comparative genomics analysis of Trichoderma reesei strains.</title>
        <authorList>
            <person name="Koike H."/>
            <person name="Aerts A."/>
            <person name="LaButti K."/>
            <person name="Grigoriev I.V."/>
            <person name="Baker S.E."/>
        </authorList>
    </citation>
    <scope>NUCLEOTIDE SEQUENCE [LARGE SCALE GENOMIC DNA]</scope>
    <source>
        <strain evidence="3">ATCC 56765 / BCRC 32924 / NRRL 11460 / Rut C-30</strain>
    </source>
</reference>
<dbReference type="AlphaFoldDB" id="A0A024SHB7"/>
<dbReference type="KEGG" id="trr:M419DRAFT_127782"/>
<dbReference type="EMBL" id="KI911141">
    <property type="protein sequence ID" value="ETS04668.1"/>
    <property type="molecule type" value="Genomic_DNA"/>
</dbReference>
<sequence length="533" mass="58413">MVGSQGSRCHWSLLVAHLQTEQRLRAPRSFKEPASIRPQINLRSSSQHIVTVAGQKSTCRVQQLLDLATEHAASCTVHQSRSIYRLPLSVKAKGSISAHAGNSSIKALPCRSNSRDLYKPHCPHTVPFAYKAVAWQFPPQLQPLEAERRGSAKGKEELVIGRQTGEAFTTGAAAYLGQGTMWANRSRDLCARQRPGFMMLILQMSQAAISDCWEAVFLSQHNLIKERTTAGHLTSQAKPQPRYSIGDEVERNAKTTTSAFCLARGTASSRPRIESSCCPDGPNNATQDVSTHSQPTAAYRVTRVAAPTHIRTRTRDENELLRLPLLHRALAEMHDASRSAYGAPLGRWRSPWDLVVRAETPVANGDECGLLLIARLVSLLCLKVREHQVLSANPCMIVCVESYRPREIAESTAETCCSHTEDEKQDTRAIICSPGRISSMLPSPSASPSFPRRDLVGRFREQLQVCPIGHVVFSLCIPPMDLVSDPSTIVQGTTSTPPHPRPLAAPKGNRGPPPPLVVSRGRQGQWWTVVGGA</sequence>
<gene>
    <name evidence="2" type="ORF">M419DRAFT_127782</name>
</gene>
<evidence type="ECO:0000313" key="2">
    <source>
        <dbReference type="EMBL" id="ETS04668.1"/>
    </source>
</evidence>
<accession>A0A024SHB7</accession>
<dbReference type="HOGENOM" id="CLU_510951_0_0_1"/>
<feature type="compositionally biased region" description="Polar residues" evidence="1">
    <location>
        <begin position="487"/>
        <end position="496"/>
    </location>
</feature>